<feature type="compositionally biased region" description="Acidic residues" evidence="1">
    <location>
        <begin position="159"/>
        <end position="170"/>
    </location>
</feature>
<proteinExistence type="predicted"/>
<sequence length="261" mass="28597">MTAMGELATKTVEGRGHQRPIPRIAISVQQPSEDKLTFLVHHAIYLTELKQAICPHLCILTYGVDLFKRQTNPRARDVSLHNRLNTAMSTLRDSWRGTIHFRNDNAQLRQANSEVSDEHLTRSSSRVSAAISPAYGRDRIRAAGEAPGRPNGGNTTPLTDDDDDDDDDSDSLIPVGSYQPHPFVDVLCFCNFSALRGRHESEPRHTRMRNESAPAREPTTQRAPTAAGTGPPLDNAAAGSTSAPEQTELASIPMHTYPPSS</sequence>
<dbReference type="Proteomes" id="UP000053558">
    <property type="component" value="Unassembled WGS sequence"/>
</dbReference>
<dbReference type="AlphaFoldDB" id="A0A5M3MGQ8"/>
<feature type="compositionally biased region" description="Polar residues" evidence="1">
    <location>
        <begin position="238"/>
        <end position="249"/>
    </location>
</feature>
<dbReference type="EMBL" id="JH711582">
    <property type="protein sequence ID" value="EIW78186.1"/>
    <property type="molecule type" value="Genomic_DNA"/>
</dbReference>
<feature type="region of interest" description="Disordered" evidence="1">
    <location>
        <begin position="198"/>
        <end position="261"/>
    </location>
</feature>
<evidence type="ECO:0000313" key="2">
    <source>
        <dbReference type="EMBL" id="EIW78186.1"/>
    </source>
</evidence>
<dbReference type="GeneID" id="19209290"/>
<protein>
    <submittedName>
        <fullName evidence="2">Uncharacterized protein</fullName>
    </submittedName>
</protein>
<gene>
    <name evidence="2" type="ORF">CONPUDRAFT_74936</name>
</gene>
<keyword evidence="3" id="KW-1185">Reference proteome</keyword>
<name>A0A5M3MGQ8_CONPW</name>
<feature type="compositionally biased region" description="Basic and acidic residues" evidence="1">
    <location>
        <begin position="198"/>
        <end position="210"/>
    </location>
</feature>
<dbReference type="KEGG" id="cput:CONPUDRAFT_74936"/>
<evidence type="ECO:0000313" key="3">
    <source>
        <dbReference type="Proteomes" id="UP000053558"/>
    </source>
</evidence>
<reference evidence="3" key="1">
    <citation type="journal article" date="2012" name="Science">
        <title>The Paleozoic origin of enzymatic lignin decomposition reconstructed from 31 fungal genomes.</title>
        <authorList>
            <person name="Floudas D."/>
            <person name="Binder M."/>
            <person name="Riley R."/>
            <person name="Barry K."/>
            <person name="Blanchette R.A."/>
            <person name="Henrissat B."/>
            <person name="Martinez A.T."/>
            <person name="Otillar R."/>
            <person name="Spatafora J.W."/>
            <person name="Yadav J.S."/>
            <person name="Aerts A."/>
            <person name="Benoit I."/>
            <person name="Boyd A."/>
            <person name="Carlson A."/>
            <person name="Copeland A."/>
            <person name="Coutinho P.M."/>
            <person name="de Vries R.P."/>
            <person name="Ferreira P."/>
            <person name="Findley K."/>
            <person name="Foster B."/>
            <person name="Gaskell J."/>
            <person name="Glotzer D."/>
            <person name="Gorecki P."/>
            <person name="Heitman J."/>
            <person name="Hesse C."/>
            <person name="Hori C."/>
            <person name="Igarashi K."/>
            <person name="Jurgens J.A."/>
            <person name="Kallen N."/>
            <person name="Kersten P."/>
            <person name="Kohler A."/>
            <person name="Kuees U."/>
            <person name="Kumar T.K.A."/>
            <person name="Kuo A."/>
            <person name="LaButti K."/>
            <person name="Larrondo L.F."/>
            <person name="Lindquist E."/>
            <person name="Ling A."/>
            <person name="Lombard V."/>
            <person name="Lucas S."/>
            <person name="Lundell T."/>
            <person name="Martin R."/>
            <person name="McLaughlin D.J."/>
            <person name="Morgenstern I."/>
            <person name="Morin E."/>
            <person name="Murat C."/>
            <person name="Nagy L.G."/>
            <person name="Nolan M."/>
            <person name="Ohm R.A."/>
            <person name="Patyshakuliyeva A."/>
            <person name="Rokas A."/>
            <person name="Ruiz-Duenas F.J."/>
            <person name="Sabat G."/>
            <person name="Salamov A."/>
            <person name="Samejima M."/>
            <person name="Schmutz J."/>
            <person name="Slot J.C."/>
            <person name="St John F."/>
            <person name="Stenlid J."/>
            <person name="Sun H."/>
            <person name="Sun S."/>
            <person name="Syed K."/>
            <person name="Tsang A."/>
            <person name="Wiebenga A."/>
            <person name="Young D."/>
            <person name="Pisabarro A."/>
            <person name="Eastwood D.C."/>
            <person name="Martin F."/>
            <person name="Cullen D."/>
            <person name="Grigoriev I.V."/>
            <person name="Hibbett D.S."/>
        </authorList>
    </citation>
    <scope>NUCLEOTIDE SEQUENCE [LARGE SCALE GENOMIC DNA]</scope>
    <source>
        <strain evidence="3">RWD-64-598 SS2</strain>
    </source>
</reference>
<evidence type="ECO:0000256" key="1">
    <source>
        <dbReference type="SAM" id="MobiDB-lite"/>
    </source>
</evidence>
<accession>A0A5M3MGQ8</accession>
<organism evidence="2 3">
    <name type="scientific">Coniophora puteana (strain RWD-64-598)</name>
    <name type="common">Brown rot fungus</name>
    <dbReference type="NCBI Taxonomy" id="741705"/>
    <lineage>
        <taxon>Eukaryota</taxon>
        <taxon>Fungi</taxon>
        <taxon>Dikarya</taxon>
        <taxon>Basidiomycota</taxon>
        <taxon>Agaricomycotina</taxon>
        <taxon>Agaricomycetes</taxon>
        <taxon>Agaricomycetidae</taxon>
        <taxon>Boletales</taxon>
        <taxon>Coniophorineae</taxon>
        <taxon>Coniophoraceae</taxon>
        <taxon>Coniophora</taxon>
    </lineage>
</organism>
<dbReference type="RefSeq" id="XP_007771157.1">
    <property type="nucleotide sequence ID" value="XM_007772967.1"/>
</dbReference>
<comment type="caution">
    <text evidence="2">The sequence shown here is derived from an EMBL/GenBank/DDBJ whole genome shotgun (WGS) entry which is preliminary data.</text>
</comment>
<feature type="region of interest" description="Disordered" evidence="1">
    <location>
        <begin position="112"/>
        <end position="177"/>
    </location>
</feature>